<dbReference type="Proteomes" id="UP000275910">
    <property type="component" value="Unassembled WGS sequence"/>
</dbReference>
<dbReference type="RefSeq" id="WP_123646834.1">
    <property type="nucleotide sequence ID" value="NZ_RCTY01000019.1"/>
</dbReference>
<dbReference type="NCBIfam" id="TIGR02678">
    <property type="entry name" value="TIGR02678 family protein"/>
    <property type="match status" value="1"/>
</dbReference>
<reference evidence="1 2" key="1">
    <citation type="submission" date="2018-10" db="EMBL/GenBank/DDBJ databases">
        <title>The genome of Lysobacter enzymogenes OH11.</title>
        <authorList>
            <person name="Liu F."/>
            <person name="Zhao Y."/>
            <person name="Qian G."/>
            <person name="Chen Y."/>
            <person name="Xu H."/>
        </authorList>
    </citation>
    <scope>NUCLEOTIDE SEQUENCE [LARGE SCALE GENOMIC DNA]</scope>
    <source>
        <strain evidence="1 2">OH11</strain>
    </source>
</reference>
<accession>A0A3N2RKK6</accession>
<dbReference type="Pfam" id="PF09661">
    <property type="entry name" value="DUF2398"/>
    <property type="match status" value="1"/>
</dbReference>
<comment type="caution">
    <text evidence="1">The sequence shown here is derived from an EMBL/GenBank/DDBJ whole genome shotgun (WGS) entry which is preliminary data.</text>
</comment>
<protein>
    <submittedName>
        <fullName evidence="1">TIGR02678 family protein</fullName>
    </submittedName>
</protein>
<proteinExistence type="predicted"/>
<evidence type="ECO:0000313" key="1">
    <source>
        <dbReference type="EMBL" id="ROU08020.1"/>
    </source>
</evidence>
<dbReference type="EMBL" id="RCTY01000019">
    <property type="protein sequence ID" value="ROU08020.1"/>
    <property type="molecule type" value="Genomic_DNA"/>
</dbReference>
<dbReference type="AlphaFoldDB" id="A0A3N2RKK6"/>
<sequence length="422" mass="46962">MSPRSPRHRSRSVGEWQQTQRHDEFRRALRALLMWPLMAPTHSEFPAVRRQAERLREWFAREAGWPLQVDREGARLYKRPANVSDPSRGLPGYDRRRYVLLCLACAVLERADPQITLRLIGERVVQQAGDRALSEQGFAFTLGTPGERRELVAVCRTLLDHGVLERVAGEEENFVRDGVGQQADALYDVHRRLLAGLLAAVRGPSTWSADDAPVGLEARLHALLAGFEVDSEQGRRDAMRHRLTRRLLDDPVLYLDSLDEETCGYFVNQRGVLAARLCDATGLLAEQRAEGLALVDESGQLTDVAMPAEGTEAHVTLLVAENLATRLRRARMPIHVDEAEIASFLREAAARYGKFWRKSARAPGAERELADIAVERLSRLGLLTRADGAVLPLPAIARFALGRTEVRDASGTASLLPLAFDP</sequence>
<name>A0A3N2RKK6_LYSEN</name>
<gene>
    <name evidence="1" type="ORF">D9T17_07445</name>
</gene>
<dbReference type="InterPro" id="IPR013494">
    <property type="entry name" value="CHP02678"/>
</dbReference>
<organism evidence="1 2">
    <name type="scientific">Lysobacter enzymogenes</name>
    <dbReference type="NCBI Taxonomy" id="69"/>
    <lineage>
        <taxon>Bacteria</taxon>
        <taxon>Pseudomonadati</taxon>
        <taxon>Pseudomonadota</taxon>
        <taxon>Gammaproteobacteria</taxon>
        <taxon>Lysobacterales</taxon>
        <taxon>Lysobacteraceae</taxon>
        <taxon>Lysobacter</taxon>
    </lineage>
</organism>
<evidence type="ECO:0000313" key="2">
    <source>
        <dbReference type="Proteomes" id="UP000275910"/>
    </source>
</evidence>